<proteinExistence type="predicted"/>
<evidence type="ECO:0000313" key="2">
    <source>
        <dbReference type="Proteomes" id="UP000031843"/>
    </source>
</evidence>
<dbReference type="STRING" id="68895.RR42_m1640"/>
<dbReference type="EMBL" id="CP010536">
    <property type="protein sequence ID" value="AJG19037.1"/>
    <property type="molecule type" value="Genomic_DNA"/>
</dbReference>
<protein>
    <submittedName>
        <fullName evidence="1">Uncharacterized protein</fullName>
    </submittedName>
</protein>
<reference evidence="1 2" key="1">
    <citation type="journal article" date="2015" name="Genome Announc.">
        <title>Complete Genome Sequence of Cupriavidus basilensis 4G11, Isolated from the Oak Ridge Field Research Center Site.</title>
        <authorList>
            <person name="Ray J."/>
            <person name="Waters R.J."/>
            <person name="Skerker J.M."/>
            <person name="Kuehl J.V."/>
            <person name="Price M.N."/>
            <person name="Huang J."/>
            <person name="Chakraborty R."/>
            <person name="Arkin A.P."/>
            <person name="Deutschbauer A."/>
        </authorList>
    </citation>
    <scope>NUCLEOTIDE SEQUENCE [LARGE SCALE GENOMIC DNA]</scope>
    <source>
        <strain evidence="1">4G11</strain>
    </source>
</reference>
<dbReference type="Proteomes" id="UP000031843">
    <property type="component" value="Chromosome main"/>
</dbReference>
<dbReference type="AlphaFoldDB" id="A0A0C4Y1R1"/>
<evidence type="ECO:0000313" key="1">
    <source>
        <dbReference type="EMBL" id="AJG19037.1"/>
    </source>
</evidence>
<organism evidence="1 2">
    <name type="scientific">Cupriavidus basilensis</name>
    <dbReference type="NCBI Taxonomy" id="68895"/>
    <lineage>
        <taxon>Bacteria</taxon>
        <taxon>Pseudomonadati</taxon>
        <taxon>Pseudomonadota</taxon>
        <taxon>Betaproteobacteria</taxon>
        <taxon>Burkholderiales</taxon>
        <taxon>Burkholderiaceae</taxon>
        <taxon>Cupriavidus</taxon>
    </lineage>
</organism>
<name>A0A0C4Y1R1_9BURK</name>
<sequence length="118" mass="12808">MPSLSTYARVFRKPRLRADEAQAVVTAAGLFWSVTGELTTPALGQTPKFVASDVRLISDDGSETTEMLDNLHPDFVAHLEEQAAESIAEERAEARAAIQQSYAEQDLCDVIDAARSVA</sequence>
<dbReference type="KEGG" id="cbw:RR42_m1640"/>
<dbReference type="OrthoDB" id="9982151at2"/>
<accession>A0A0C4Y1R1</accession>
<dbReference type="RefSeq" id="WP_043345522.1">
    <property type="nucleotide sequence ID" value="NZ_CP010536.1"/>
</dbReference>
<gene>
    <name evidence="1" type="ORF">RR42_m1640</name>
</gene>
<keyword evidence="2" id="KW-1185">Reference proteome</keyword>